<name>A0A0S2Z358_MANSE</name>
<dbReference type="PROSITE" id="PS50191">
    <property type="entry name" value="CRAL_TRIO"/>
    <property type="match status" value="1"/>
</dbReference>
<reference evidence="3" key="2">
    <citation type="journal article" date="2016" name="Insect Biochem. Mol. Biol.">
        <title>Multifaceted biological insights from a draft genome sequence of the tobacco hornworm moth, Manduca sexta.</title>
        <authorList>
            <person name="Kanost M.R."/>
            <person name="Arrese E.L."/>
            <person name="Cao X."/>
            <person name="Chen Y.R."/>
            <person name="Chellapilla S."/>
            <person name="Goldsmith M.R."/>
            <person name="Grosse-Wilde E."/>
            <person name="Heckel D.G."/>
            <person name="Herndon N."/>
            <person name="Jiang H."/>
            <person name="Papanicolaou A."/>
            <person name="Qu J."/>
            <person name="Soulages J.L."/>
            <person name="Vogel H."/>
            <person name="Walters J."/>
            <person name="Waterhouse R.M."/>
            <person name="Ahn S.J."/>
            <person name="Almeida F.C."/>
            <person name="An C."/>
            <person name="Aqrawi P."/>
            <person name="Bretschneider A."/>
            <person name="Bryant W.B."/>
            <person name="Bucks S."/>
            <person name="Chao H."/>
            <person name="Chevignon G."/>
            <person name="Christen J.M."/>
            <person name="Clarke D.F."/>
            <person name="Dittmer N.T."/>
            <person name="Ferguson L.C.F."/>
            <person name="Garavelou S."/>
            <person name="Gordon K.H.J."/>
            <person name="Gunaratna R.T."/>
            <person name="Han Y."/>
            <person name="Hauser F."/>
            <person name="He Y."/>
            <person name="Heidel-Fischer H."/>
            <person name="Hirsh A."/>
            <person name="Hu Y."/>
            <person name="Jiang H."/>
            <person name="Kalra D."/>
            <person name="Klinner C."/>
            <person name="Konig C."/>
            <person name="Kovar C."/>
            <person name="Kroll A.R."/>
            <person name="Kuwar S.S."/>
            <person name="Lee S.L."/>
            <person name="Lehman R."/>
            <person name="Li K."/>
            <person name="Li Z."/>
            <person name="Liang H."/>
            <person name="Lovelace S."/>
            <person name="Lu Z."/>
            <person name="Mansfield J.H."/>
            <person name="McCulloch K.J."/>
            <person name="Mathew T."/>
            <person name="Morton B."/>
            <person name="Muzny D.M."/>
            <person name="Neunemann D."/>
            <person name="Ongeri F."/>
            <person name="Pauchet Y."/>
            <person name="Pu L.L."/>
            <person name="Pyrousis I."/>
            <person name="Rao X.J."/>
            <person name="Redding A."/>
            <person name="Roesel C."/>
            <person name="Sanchez-Gracia A."/>
            <person name="Schaack S."/>
            <person name="Shukla A."/>
            <person name="Tetreau G."/>
            <person name="Wang Y."/>
            <person name="Xiong G.H."/>
            <person name="Traut W."/>
            <person name="Walsh T.K."/>
            <person name="Worley K.C."/>
            <person name="Wu D."/>
            <person name="Wu W."/>
            <person name="Wu Y.Q."/>
            <person name="Zhang X."/>
            <person name="Zou Z."/>
            <person name="Zucker H."/>
            <person name="Briscoe A.D."/>
            <person name="Burmester T."/>
            <person name="Clem R.J."/>
            <person name="Feyereisen R."/>
            <person name="Grimmelikhuijzen C.J.P."/>
            <person name="Hamodrakas S.J."/>
            <person name="Hansson B.S."/>
            <person name="Huguet E."/>
            <person name="Jermiin L.S."/>
            <person name="Lan Q."/>
            <person name="Lehman H.K."/>
            <person name="Lorenzen M."/>
            <person name="Merzendorfer H."/>
            <person name="Michalopoulos I."/>
            <person name="Morton D.B."/>
            <person name="Muthukrishnan S."/>
            <person name="Oakeshott J.G."/>
            <person name="Palmer W."/>
            <person name="Park Y."/>
            <person name="Passarelli A.L."/>
            <person name="Rozas J."/>
            <person name="Schwartz L.M."/>
            <person name="Smith W."/>
            <person name="Southgate A."/>
            <person name="Vilcinskas A."/>
            <person name="Vogt R."/>
            <person name="Wang P."/>
            <person name="Werren J."/>
            <person name="Yu X.Q."/>
            <person name="Zhou J.J."/>
            <person name="Brown S.J."/>
            <person name="Scherer S.E."/>
            <person name="Richards S."/>
            <person name="Blissard G.W."/>
        </authorList>
    </citation>
    <scope>NUCLEOTIDE SEQUENCE</scope>
</reference>
<dbReference type="InterPro" id="IPR036865">
    <property type="entry name" value="CRAL-TRIO_dom_sf"/>
</dbReference>
<protein>
    <submittedName>
        <fullName evidence="2">CRAL-TRIO domain-containing protein</fullName>
    </submittedName>
</protein>
<reference evidence="2" key="1">
    <citation type="journal article" date="2015" name="Insect Biochem. Mol. Biol.">
        <title>Molecular evolution and expression of the CRAL_TRIO protein family in insects.</title>
        <authorList>
            <person name="Smith G."/>
            <person name="Briscoe A.D."/>
        </authorList>
    </citation>
    <scope>NUCLEOTIDE SEQUENCE</scope>
</reference>
<dbReference type="GO" id="GO:1902936">
    <property type="term" value="F:phosphatidylinositol bisphosphate binding"/>
    <property type="evidence" value="ECO:0007669"/>
    <property type="project" value="TreeGrafter"/>
</dbReference>
<feature type="domain" description="CRAL-TRIO" evidence="1">
    <location>
        <begin position="96"/>
        <end position="259"/>
    </location>
</feature>
<dbReference type="InterPro" id="IPR001251">
    <property type="entry name" value="CRAL-TRIO_dom"/>
</dbReference>
<dbReference type="Proteomes" id="UP000791440">
    <property type="component" value="Unassembled WGS sequence"/>
</dbReference>
<dbReference type="EMBL" id="JH668353">
    <property type="protein sequence ID" value="KAG6448145.1"/>
    <property type="molecule type" value="Genomic_DNA"/>
</dbReference>
<dbReference type="Gene3D" id="3.40.525.10">
    <property type="entry name" value="CRAL-TRIO lipid binding domain"/>
    <property type="match status" value="1"/>
</dbReference>
<dbReference type="PRINTS" id="PR00180">
    <property type="entry name" value="CRETINALDHBP"/>
</dbReference>
<evidence type="ECO:0000313" key="2">
    <source>
        <dbReference type="EMBL" id="ALQ33303.1"/>
    </source>
</evidence>
<dbReference type="EMBL" id="KT943545">
    <property type="protein sequence ID" value="ALQ33303.1"/>
    <property type="molecule type" value="mRNA"/>
</dbReference>
<dbReference type="Gene3D" id="1.20.5.1200">
    <property type="entry name" value="Alpha-tocopherol transfer"/>
    <property type="match status" value="1"/>
</dbReference>
<proteinExistence type="evidence at transcript level"/>
<dbReference type="PANTHER" id="PTHR10174:SF222">
    <property type="entry name" value="GH10083P-RELATED"/>
    <property type="match status" value="1"/>
</dbReference>
<evidence type="ECO:0000313" key="3">
    <source>
        <dbReference type="EMBL" id="KAG6448145.1"/>
    </source>
</evidence>
<dbReference type="OrthoDB" id="1434354at2759"/>
<dbReference type="CDD" id="cd00170">
    <property type="entry name" value="SEC14"/>
    <property type="match status" value="1"/>
</dbReference>
<dbReference type="AlphaFoldDB" id="A0A0S2Z358"/>
<evidence type="ECO:0000259" key="1">
    <source>
        <dbReference type="PROSITE" id="PS50191"/>
    </source>
</evidence>
<dbReference type="GO" id="GO:0016020">
    <property type="term" value="C:membrane"/>
    <property type="evidence" value="ECO:0007669"/>
    <property type="project" value="TreeGrafter"/>
</dbReference>
<keyword evidence="4" id="KW-1185">Reference proteome</keyword>
<sequence length="312" mass="36587">MPQDTQDLVQLNPDSVKYIRKLYGFEDEKKLEEAIDILDAWIKKQNHFTKKDFPRKYLESTILANKGSIERSKSKLDKLCTLRAILGFFFKFSNIRTDFSNFFKATTLIPLPKLTDKHYRVILLRNQNNEYFDKTPFTDYYKFMLIYCEYLLMHDYSDGMMFLIDYTDTNVMKVMNQLNITEFKQFSTLITEGYGTRIKGVHIITTSKTIEMLLNIVKPVFSQKIANRFSVHSSLDTLQEIIPKNVLPVEYGGTERSYKEIKDSWIELLSSKESMEYLKASREATVNEAYRLKSDYNEHLGLAGTFRTLSID</sequence>
<dbReference type="SUPFAM" id="SSF52087">
    <property type="entry name" value="CRAL/TRIO domain"/>
    <property type="match status" value="1"/>
</dbReference>
<evidence type="ECO:0000313" key="4">
    <source>
        <dbReference type="Proteomes" id="UP000791440"/>
    </source>
</evidence>
<reference evidence="3" key="3">
    <citation type="submission" date="2020-12" db="EMBL/GenBank/DDBJ databases">
        <authorList>
            <person name="Kanost M."/>
        </authorList>
    </citation>
    <scope>NUCLEOTIDE SEQUENCE</scope>
</reference>
<dbReference type="Pfam" id="PF00650">
    <property type="entry name" value="CRAL_TRIO"/>
    <property type="match status" value="1"/>
</dbReference>
<organism evidence="2">
    <name type="scientific">Manduca sexta</name>
    <name type="common">Tobacco hawkmoth</name>
    <name type="synonym">Tobacco hornworm</name>
    <dbReference type="NCBI Taxonomy" id="7130"/>
    <lineage>
        <taxon>Eukaryota</taxon>
        <taxon>Metazoa</taxon>
        <taxon>Ecdysozoa</taxon>
        <taxon>Arthropoda</taxon>
        <taxon>Hexapoda</taxon>
        <taxon>Insecta</taxon>
        <taxon>Pterygota</taxon>
        <taxon>Neoptera</taxon>
        <taxon>Endopterygota</taxon>
        <taxon>Lepidoptera</taxon>
        <taxon>Glossata</taxon>
        <taxon>Ditrysia</taxon>
        <taxon>Bombycoidea</taxon>
        <taxon>Sphingidae</taxon>
        <taxon>Sphinginae</taxon>
        <taxon>Sphingini</taxon>
        <taxon>Manduca</taxon>
    </lineage>
</organism>
<dbReference type="PANTHER" id="PTHR10174">
    <property type="entry name" value="ALPHA-TOCOPHEROL TRANSFER PROTEIN-RELATED"/>
    <property type="match status" value="1"/>
</dbReference>
<feature type="non-terminal residue" evidence="2">
    <location>
        <position position="312"/>
    </location>
</feature>
<accession>A0A0S2Z358</accession>
<dbReference type="SMART" id="SM00516">
    <property type="entry name" value="SEC14"/>
    <property type="match status" value="1"/>
</dbReference>
<gene>
    <name evidence="3" type="ORF">O3G_MSEX005328</name>
</gene>